<name>I3SX61_MEDTR</name>
<reference evidence="1" key="1">
    <citation type="submission" date="2012-05" db="EMBL/GenBank/DDBJ databases">
        <authorList>
            <person name="Krishnakumar V."/>
            <person name="Cheung F."/>
            <person name="Xiao Y."/>
            <person name="Chan A."/>
            <person name="Moskal W.A."/>
            <person name="Town C.D."/>
        </authorList>
    </citation>
    <scope>NUCLEOTIDE SEQUENCE</scope>
</reference>
<dbReference type="EMBL" id="BT145059">
    <property type="protein sequence ID" value="AFK44853.1"/>
    <property type="molecule type" value="mRNA"/>
</dbReference>
<organism evidence="1">
    <name type="scientific">Medicago truncatula</name>
    <name type="common">Barrel medic</name>
    <name type="synonym">Medicago tribuloides</name>
    <dbReference type="NCBI Taxonomy" id="3880"/>
    <lineage>
        <taxon>Eukaryota</taxon>
        <taxon>Viridiplantae</taxon>
        <taxon>Streptophyta</taxon>
        <taxon>Embryophyta</taxon>
        <taxon>Tracheophyta</taxon>
        <taxon>Spermatophyta</taxon>
        <taxon>Magnoliopsida</taxon>
        <taxon>eudicotyledons</taxon>
        <taxon>Gunneridae</taxon>
        <taxon>Pentapetalae</taxon>
        <taxon>rosids</taxon>
        <taxon>fabids</taxon>
        <taxon>Fabales</taxon>
        <taxon>Fabaceae</taxon>
        <taxon>Papilionoideae</taxon>
        <taxon>50 kb inversion clade</taxon>
        <taxon>NPAAA clade</taxon>
        <taxon>Hologalegina</taxon>
        <taxon>IRL clade</taxon>
        <taxon>Trifolieae</taxon>
        <taxon>Medicago</taxon>
    </lineage>
</organism>
<sequence length="39" mass="4637">MPQYSSNEGNETKIKFTVLYFFEPNTNLTYMSCLLKKKK</sequence>
<accession>I3SX61</accession>
<evidence type="ECO:0000313" key="1">
    <source>
        <dbReference type="EMBL" id="AFK44853.1"/>
    </source>
</evidence>
<proteinExistence type="evidence at transcript level"/>
<dbReference type="AlphaFoldDB" id="I3SX61"/>
<protein>
    <submittedName>
        <fullName evidence="1">Uncharacterized protein</fullName>
    </submittedName>
</protein>